<evidence type="ECO:0000313" key="3">
    <source>
        <dbReference type="Proteomes" id="UP000823775"/>
    </source>
</evidence>
<keyword evidence="3" id="KW-1185">Reference proteome</keyword>
<reference evidence="2 3" key="1">
    <citation type="journal article" date="2021" name="BMC Genomics">
        <title>Datura genome reveals duplications of psychoactive alkaloid biosynthetic genes and high mutation rate following tissue culture.</title>
        <authorList>
            <person name="Rajewski A."/>
            <person name="Carter-House D."/>
            <person name="Stajich J."/>
            <person name="Litt A."/>
        </authorList>
    </citation>
    <scope>NUCLEOTIDE SEQUENCE [LARGE SCALE GENOMIC DNA]</scope>
    <source>
        <strain evidence="2">AR-01</strain>
    </source>
</reference>
<organism evidence="2 3">
    <name type="scientific">Datura stramonium</name>
    <name type="common">Jimsonweed</name>
    <name type="synonym">Common thornapple</name>
    <dbReference type="NCBI Taxonomy" id="4076"/>
    <lineage>
        <taxon>Eukaryota</taxon>
        <taxon>Viridiplantae</taxon>
        <taxon>Streptophyta</taxon>
        <taxon>Embryophyta</taxon>
        <taxon>Tracheophyta</taxon>
        <taxon>Spermatophyta</taxon>
        <taxon>Magnoliopsida</taxon>
        <taxon>eudicotyledons</taxon>
        <taxon>Gunneridae</taxon>
        <taxon>Pentapetalae</taxon>
        <taxon>asterids</taxon>
        <taxon>lamiids</taxon>
        <taxon>Solanales</taxon>
        <taxon>Solanaceae</taxon>
        <taxon>Solanoideae</taxon>
        <taxon>Datureae</taxon>
        <taxon>Datura</taxon>
    </lineage>
</organism>
<dbReference type="Proteomes" id="UP000823775">
    <property type="component" value="Unassembled WGS sequence"/>
</dbReference>
<feature type="compositionally biased region" description="Acidic residues" evidence="1">
    <location>
        <begin position="78"/>
        <end position="91"/>
    </location>
</feature>
<sequence>MRQLLRDDSESNSSSGSEVHYNITSSNESPVVNTRAKSKAQEAAAATTSPPQSDEGSDKAESDGDNPPMDNAGKGNDDAEESGDDDTNVEESGDKDSAAEKSNEQVEDSEPGTTPEARSKRWFLQGSRDVYFAGLNLNEKGNPNRSIQKEPKIQINSLNEVPELKRLFEGCNMYWMANTPVSTQITTEPWRKRLPQRRKLRSLC</sequence>
<comment type="caution">
    <text evidence="2">The sequence shown here is derived from an EMBL/GenBank/DDBJ whole genome shotgun (WGS) entry which is preliminary data.</text>
</comment>
<accession>A0ABS8T6A5</accession>
<feature type="compositionally biased region" description="Low complexity" evidence="1">
    <location>
        <begin position="41"/>
        <end position="52"/>
    </location>
</feature>
<feature type="compositionally biased region" description="Basic and acidic residues" evidence="1">
    <location>
        <begin position="92"/>
        <end position="104"/>
    </location>
</feature>
<evidence type="ECO:0000256" key="1">
    <source>
        <dbReference type="SAM" id="MobiDB-lite"/>
    </source>
</evidence>
<feature type="compositionally biased region" description="Polar residues" evidence="1">
    <location>
        <begin position="22"/>
        <end position="32"/>
    </location>
</feature>
<protein>
    <submittedName>
        <fullName evidence="2">Uncharacterized protein</fullName>
    </submittedName>
</protein>
<name>A0ABS8T6A5_DATST</name>
<evidence type="ECO:0000313" key="2">
    <source>
        <dbReference type="EMBL" id="MCD7466663.1"/>
    </source>
</evidence>
<gene>
    <name evidence="2" type="ORF">HAX54_003581</name>
</gene>
<feature type="region of interest" description="Disordered" evidence="1">
    <location>
        <begin position="1"/>
        <end position="122"/>
    </location>
</feature>
<proteinExistence type="predicted"/>
<dbReference type="EMBL" id="JACEIK010001162">
    <property type="protein sequence ID" value="MCD7466663.1"/>
    <property type="molecule type" value="Genomic_DNA"/>
</dbReference>